<feature type="transmembrane region" description="Helical" evidence="8">
    <location>
        <begin position="239"/>
        <end position="256"/>
    </location>
</feature>
<feature type="domain" description="Cation/H+ exchanger transmembrane" evidence="10">
    <location>
        <begin position="41"/>
        <end position="402"/>
    </location>
</feature>
<keyword evidence="4 8" id="KW-0812">Transmembrane</keyword>
<evidence type="ECO:0000256" key="8">
    <source>
        <dbReference type="SAM" id="Phobius"/>
    </source>
</evidence>
<feature type="transmembrane region" description="Helical" evidence="8">
    <location>
        <begin position="82"/>
        <end position="101"/>
    </location>
</feature>
<dbReference type="InterPro" id="IPR038770">
    <property type="entry name" value="Na+/solute_symporter_sf"/>
</dbReference>
<evidence type="ECO:0000259" key="10">
    <source>
        <dbReference type="Pfam" id="PF00999"/>
    </source>
</evidence>
<accession>A0A238X4A3</accession>
<feature type="transmembrane region" description="Helical" evidence="8">
    <location>
        <begin position="205"/>
        <end position="227"/>
    </location>
</feature>
<dbReference type="AlphaFoldDB" id="A0A238X4A3"/>
<dbReference type="Gene3D" id="1.20.1530.20">
    <property type="match status" value="1"/>
</dbReference>
<dbReference type="GO" id="GO:0016020">
    <property type="term" value="C:membrane"/>
    <property type="evidence" value="ECO:0007669"/>
    <property type="project" value="UniProtKB-SubCell"/>
</dbReference>
<dbReference type="CDD" id="cd00293">
    <property type="entry name" value="USP-like"/>
    <property type="match status" value="1"/>
</dbReference>
<dbReference type="InterPro" id="IPR006016">
    <property type="entry name" value="UspA"/>
</dbReference>
<dbReference type="Proteomes" id="UP000198397">
    <property type="component" value="Unassembled WGS sequence"/>
</dbReference>
<evidence type="ECO:0000256" key="3">
    <source>
        <dbReference type="ARBA" id="ARBA00022449"/>
    </source>
</evidence>
<evidence type="ECO:0000313" key="12">
    <source>
        <dbReference type="Proteomes" id="UP000198397"/>
    </source>
</evidence>
<dbReference type="RefSeq" id="WP_089385302.1">
    <property type="nucleotide sequence ID" value="NZ_FZNQ01000013.1"/>
</dbReference>
<evidence type="ECO:0000256" key="1">
    <source>
        <dbReference type="ARBA" id="ARBA00004141"/>
    </source>
</evidence>
<dbReference type="InterPro" id="IPR006153">
    <property type="entry name" value="Cation/H_exchanger_TM"/>
</dbReference>
<dbReference type="Gene3D" id="3.40.50.12370">
    <property type="match status" value="1"/>
</dbReference>
<dbReference type="EMBL" id="FZNQ01000013">
    <property type="protein sequence ID" value="SNR53826.1"/>
    <property type="molecule type" value="Genomic_DNA"/>
</dbReference>
<dbReference type="PANTHER" id="PTHR43562">
    <property type="entry name" value="NAPA-TYPE SODIUM/HYDROGEN ANTIPORTER"/>
    <property type="match status" value="1"/>
</dbReference>
<name>A0A238X4A3_HALVU</name>
<keyword evidence="12" id="KW-1185">Reference proteome</keyword>
<keyword evidence="3" id="KW-0050">Antiport</keyword>
<keyword evidence="6" id="KW-0406">Ion transport</keyword>
<dbReference type="GO" id="GO:0015297">
    <property type="term" value="F:antiporter activity"/>
    <property type="evidence" value="ECO:0007669"/>
    <property type="project" value="UniProtKB-KW"/>
</dbReference>
<feature type="transmembrane region" description="Helical" evidence="8">
    <location>
        <begin position="113"/>
        <end position="136"/>
    </location>
</feature>
<feature type="transmembrane region" description="Helical" evidence="8">
    <location>
        <begin position="57"/>
        <end position="76"/>
    </location>
</feature>
<feature type="transmembrane region" description="Helical" evidence="8">
    <location>
        <begin position="33"/>
        <end position="50"/>
    </location>
</feature>
<evidence type="ECO:0000256" key="4">
    <source>
        <dbReference type="ARBA" id="ARBA00022692"/>
    </source>
</evidence>
<evidence type="ECO:0000256" key="7">
    <source>
        <dbReference type="ARBA" id="ARBA00023136"/>
    </source>
</evidence>
<feature type="transmembrane region" description="Helical" evidence="8">
    <location>
        <begin position="142"/>
        <end position="161"/>
    </location>
</feature>
<feature type="transmembrane region" description="Helical" evidence="8">
    <location>
        <begin position="353"/>
        <end position="372"/>
    </location>
</feature>
<keyword evidence="2" id="KW-0813">Transport</keyword>
<feature type="transmembrane region" description="Helical" evidence="8">
    <location>
        <begin position="173"/>
        <end position="193"/>
    </location>
</feature>
<comment type="subcellular location">
    <subcellularLocation>
        <location evidence="1">Membrane</location>
        <topology evidence="1">Multi-pass membrane protein</topology>
    </subcellularLocation>
</comment>
<dbReference type="OrthoDB" id="12029at2157"/>
<keyword evidence="5 8" id="KW-1133">Transmembrane helix</keyword>
<dbReference type="Pfam" id="PF00999">
    <property type="entry name" value="Na_H_Exchanger"/>
    <property type="match status" value="1"/>
</dbReference>
<gene>
    <name evidence="11" type="ORF">SAMN06264855_11359</name>
</gene>
<feature type="transmembrane region" description="Helical" evidence="8">
    <location>
        <begin position="291"/>
        <end position="309"/>
    </location>
</feature>
<feature type="transmembrane region" description="Helical" evidence="8">
    <location>
        <begin position="321"/>
        <end position="341"/>
    </location>
</feature>
<evidence type="ECO:0000256" key="5">
    <source>
        <dbReference type="ARBA" id="ARBA00022989"/>
    </source>
</evidence>
<evidence type="ECO:0000259" key="9">
    <source>
        <dbReference type="Pfam" id="PF00582"/>
    </source>
</evidence>
<dbReference type="SUPFAM" id="SSF52402">
    <property type="entry name" value="Adenine nucleotide alpha hydrolases-like"/>
    <property type="match status" value="1"/>
</dbReference>
<organism evidence="11 12">
    <name type="scientific">Halorubrum vacuolatum</name>
    <name type="common">Natronobacterium vacuolatum</name>
    <dbReference type="NCBI Taxonomy" id="63740"/>
    <lineage>
        <taxon>Archaea</taxon>
        <taxon>Methanobacteriati</taxon>
        <taxon>Methanobacteriota</taxon>
        <taxon>Stenosarchaea group</taxon>
        <taxon>Halobacteria</taxon>
        <taxon>Halobacteriales</taxon>
        <taxon>Haloferacaceae</taxon>
        <taxon>Halorubrum</taxon>
    </lineage>
</organism>
<feature type="transmembrane region" description="Helical" evidence="8">
    <location>
        <begin position="262"/>
        <end position="279"/>
    </location>
</feature>
<dbReference type="PANTHER" id="PTHR43562:SF4">
    <property type="entry name" value="NA(+)_H(+) ANTIPORTER NHAS5"/>
    <property type="match status" value="1"/>
</dbReference>
<reference evidence="11 12" key="1">
    <citation type="submission" date="2017-06" db="EMBL/GenBank/DDBJ databases">
        <authorList>
            <person name="Kim H.J."/>
            <person name="Triplett B.A."/>
        </authorList>
    </citation>
    <scope>NUCLEOTIDE SEQUENCE [LARGE SCALE GENOMIC DNA]</scope>
    <source>
        <strain evidence="11 12">DSM 8800</strain>
    </source>
</reference>
<sequence>MLVTPTSLAPLASALPPVPLGLSLPSLPIEEPVIVFALALTTFLIAPMLIERAGLPGIVGIVLFGAAIGPNGLGILAETDAIVLLGNVGLVYLLFTVGLELDLRGFAAAPQNAALFGLTSFFVPFIVGTAVCVYVLDLDLWASFLLAAVFSSHTLLAYPVVNRLDVTKNRAVTAVFGGILFTDTIALVVLAIVLGQADGALTVGLFAQVFGALLVLFLGIWFLLPPLARWFFRNTSQESYFEFLLVAAAIFAAASFAEVLGLSDILGAFVAGIALNRLVSRGGTLMNRIEFVGNALFVPFFLLYVGMLVDPAVILEGPRTLIVAATILGILFVTKVAAAGLVSLIQGYNRNEFGVITGLSVGQAAAALAITLVGFDAGLFGSDVLNAVVLMILVTAIISPWLTERYATRLALSDDVEPGETGEFDPRILLPLSMNADKQRSLLELAFTLKDELAETPVHLLTVVQPDGSGGEEQVVAEAEASLEAATEIADAAEVPVRTETRVNHSIPSGIVRASTETRADAILMGWDGRQSLSNRAFGSIIDQVLGRTTVPVLVSRLGHPINTTERIFVVVPPGVDHHEGFYESVHIVKRLAEKLGAEFTVLVVGDNPQQYERLFAMVDPEMEGTFEGASNWPTLESMLRERVDEDDLVIPISPRQGSLGWDPKLATLPRTLVDLPPHSFIIVTPRQGKPGYASRFLKIE</sequence>
<protein>
    <submittedName>
        <fullName evidence="11">Transporter, CPA2 family</fullName>
    </submittedName>
</protein>
<feature type="domain" description="UspA" evidence="9">
    <location>
        <begin position="427"/>
        <end position="557"/>
    </location>
</feature>
<evidence type="ECO:0000256" key="2">
    <source>
        <dbReference type="ARBA" id="ARBA00022448"/>
    </source>
</evidence>
<proteinExistence type="predicted"/>
<evidence type="ECO:0000256" key="6">
    <source>
        <dbReference type="ARBA" id="ARBA00023065"/>
    </source>
</evidence>
<keyword evidence="7 8" id="KW-0472">Membrane</keyword>
<dbReference type="GO" id="GO:1902600">
    <property type="term" value="P:proton transmembrane transport"/>
    <property type="evidence" value="ECO:0007669"/>
    <property type="project" value="InterPro"/>
</dbReference>
<dbReference type="Pfam" id="PF00582">
    <property type="entry name" value="Usp"/>
    <property type="match status" value="1"/>
</dbReference>
<feature type="transmembrane region" description="Helical" evidence="8">
    <location>
        <begin position="384"/>
        <end position="403"/>
    </location>
</feature>
<evidence type="ECO:0000313" key="11">
    <source>
        <dbReference type="EMBL" id="SNR53826.1"/>
    </source>
</evidence>